<dbReference type="PANTHER" id="PTHR43739">
    <property type="entry name" value="XYLOGLUCANASE (EUROFUNG)"/>
    <property type="match status" value="1"/>
</dbReference>
<dbReference type="SUPFAM" id="SSF110296">
    <property type="entry name" value="Oligoxyloglucan reducing end-specific cellobiohydrolase"/>
    <property type="match status" value="3"/>
</dbReference>
<keyword evidence="2" id="KW-1185">Reference proteome</keyword>
<comment type="caution">
    <text evidence="1">The sequence shown here is derived from an EMBL/GenBank/DDBJ whole genome shotgun (WGS) entry which is preliminary data.</text>
</comment>
<protein>
    <submittedName>
        <fullName evidence="1">Uncharacterized protein</fullName>
    </submittedName>
</protein>
<dbReference type="InterPro" id="IPR052025">
    <property type="entry name" value="Xyloglucanase_GH74"/>
</dbReference>
<evidence type="ECO:0000313" key="1">
    <source>
        <dbReference type="EMBL" id="MBK3519899.1"/>
    </source>
</evidence>
<dbReference type="Proteomes" id="UP000605676">
    <property type="component" value="Unassembled WGS sequence"/>
</dbReference>
<reference evidence="1 2" key="1">
    <citation type="submission" date="2021-01" db="EMBL/GenBank/DDBJ databases">
        <title>Carboxyliciviraga sp.nov., isolated from coastal sediments.</title>
        <authorList>
            <person name="Lu D."/>
            <person name="Zhang T."/>
        </authorList>
    </citation>
    <scope>NUCLEOTIDE SEQUENCE [LARGE SCALE GENOMIC DNA]</scope>
    <source>
        <strain evidence="1 2">N1Y132</strain>
    </source>
</reference>
<dbReference type="PROSITE" id="PS51257">
    <property type="entry name" value="PROKAR_LIPOPROTEIN"/>
    <property type="match status" value="1"/>
</dbReference>
<dbReference type="RefSeq" id="WP_200467118.1">
    <property type="nucleotide sequence ID" value="NZ_JAENRR010000102.1"/>
</dbReference>
<name>A0ABS1HQE5_9BACT</name>
<dbReference type="PANTHER" id="PTHR43739:SF5">
    <property type="entry name" value="EXO-ALPHA-SIALIDASE"/>
    <property type="match status" value="1"/>
</dbReference>
<dbReference type="Gene3D" id="2.130.10.10">
    <property type="entry name" value="YVTN repeat-like/Quinoprotein amine dehydrogenase"/>
    <property type="match status" value="3"/>
</dbReference>
<proteinExistence type="predicted"/>
<dbReference type="EMBL" id="JAENRR010000102">
    <property type="protein sequence ID" value="MBK3519899.1"/>
    <property type="molecule type" value="Genomic_DNA"/>
</dbReference>
<sequence>MKKIYYVLFVTVLIACVVMLFSKNEAAKEEYKAETFTSEQLIAQYKANKAEKRAAGYSKFDHPDEFVKYINYLKTGDDPSKTYPINYKFTELKSAKQRRAMLKSAKVNLDWKHRGPGNVAGRTRTLLVDPDDTTGNTWFVGAVGGGVWKTIDAGQNWEFLSTEWPNIAVCTLAMGQSNTNVIYAGTGEAFFNADAIMGDGIFKSTDKGQTWVQLASTVADNRFRYVSRLIVNPANENEVLAATSIGIFKSTNGGTSWTDVYNGNNVQDLIYHPTDFNIQFAGEYDKGILASTDGGDTWSLRESITTGRIELCISKVNPDYVFALDNTSELYLSIDGGLKWEKTVYDTKVVFLGQQGFYNNALAAHPSDENKLFIGGQFNISEVTVSKVSGSESIELGIENTTAAYLDYRNISGSHMDQALLTFNLANDALARSVQIRFGNGASQKAHRFTVGGTTATKAFTESHIYEDYVDVPFEVIDINTGNQIMVSFRDQDENGVFDVSENSLEQIFIHSTEYSATTPSPDIAKNGGIVSNLLYFFNPLLKTGVSNDVSTWPLIELKFIRTILEDRKITSKPIAYWNAPVGSAQYAHADHHNLTIVENAGNPFRIINGNDGGVNLSDDGGVTWTFPIGGYVTTQFYGIAKHPTKNKYFGGTQDNGTFLSTENPDNLSNWTFTIGGDGFEAIWHPYDGQKFAGSQYYNSIYITKDGGQNWSKADFPETSQNYAPFITRLTNAPSDPEMMMTGGLTWLWTSYDFGDTWNKVVMPDGTWPTFTAHNHTEISPVNSRYVWAGKGVSTRNNFSVALSSDGGRSFIKSSIVPNGAAALTNIVAHPTDFNTAYLVFAKSDHAKIYRTSNLGQTWEDITGFNGGTSSSTGFPDVAVYTMVVMPHNTDILWAGTEIGIFESTDGGQSWHYADNGLPAVCIWDMKIVGQQVVVGTHGLGIWTLDIPEIEVSRSPYISEVGKQPNGSFGVDLELFNDCDQLEFYVDGQLEKVVDNVVTGRALFEVPCNVNTATVDIQAIAITSANNQYSNYKRVDNPVMLAAVPNYTNDFSVEKSDFRGNLSVKSSYFNNWAIHSPHPYKGGIDQGVMSVDYSYTLKYPIIISEDVAKASMTYRDIAFVEQGTEGSVYGDDTFWDYVVVEGTKDGVNWLPLKDGYDVGYSQKWLDYTTTSLDQIPNSEDLFETHIINLQDVFAADDIILVRFRMYSDYDATGWGWMIDDVEIQKDNATALFASDANVDGSLTVSPNPVQNGQMNLQLDTEEIGEMTLVVYGVNGRVEFNQTAYKDHNTFAQTIHVPNVGKGLKVVSATVNGKTYTAKVLFK</sequence>
<dbReference type="CDD" id="cd15482">
    <property type="entry name" value="Sialidase_non-viral"/>
    <property type="match status" value="1"/>
</dbReference>
<evidence type="ECO:0000313" key="2">
    <source>
        <dbReference type="Proteomes" id="UP000605676"/>
    </source>
</evidence>
<gene>
    <name evidence="1" type="ORF">JIV24_21350</name>
</gene>
<dbReference type="InterPro" id="IPR015943">
    <property type="entry name" value="WD40/YVTN_repeat-like_dom_sf"/>
</dbReference>
<organism evidence="1 2">
    <name type="scientific">Carboxylicivirga marina</name>
    <dbReference type="NCBI Taxonomy" id="2800988"/>
    <lineage>
        <taxon>Bacteria</taxon>
        <taxon>Pseudomonadati</taxon>
        <taxon>Bacteroidota</taxon>
        <taxon>Bacteroidia</taxon>
        <taxon>Marinilabiliales</taxon>
        <taxon>Marinilabiliaceae</taxon>
        <taxon>Carboxylicivirga</taxon>
    </lineage>
</organism>
<accession>A0ABS1HQE5</accession>